<protein>
    <submittedName>
        <fullName evidence="1">Uncharacterized protein</fullName>
    </submittedName>
</protein>
<comment type="caution">
    <text evidence="1">The sequence shown here is derived from an EMBL/GenBank/DDBJ whole genome shotgun (WGS) entry which is preliminary data.</text>
</comment>
<dbReference type="AlphaFoldDB" id="A0A0F9DL05"/>
<accession>A0A0F9DL05</accession>
<evidence type="ECO:0000313" key="1">
    <source>
        <dbReference type="EMBL" id="KKL62299.1"/>
    </source>
</evidence>
<organism evidence="1">
    <name type="scientific">marine sediment metagenome</name>
    <dbReference type="NCBI Taxonomy" id="412755"/>
    <lineage>
        <taxon>unclassified sequences</taxon>
        <taxon>metagenomes</taxon>
        <taxon>ecological metagenomes</taxon>
    </lineage>
</organism>
<reference evidence="1" key="1">
    <citation type="journal article" date="2015" name="Nature">
        <title>Complex archaea that bridge the gap between prokaryotes and eukaryotes.</title>
        <authorList>
            <person name="Spang A."/>
            <person name="Saw J.H."/>
            <person name="Jorgensen S.L."/>
            <person name="Zaremba-Niedzwiedzka K."/>
            <person name="Martijn J."/>
            <person name="Lind A.E."/>
            <person name="van Eijk R."/>
            <person name="Schleper C."/>
            <person name="Guy L."/>
            <person name="Ettema T.J."/>
        </authorList>
    </citation>
    <scope>NUCLEOTIDE SEQUENCE</scope>
</reference>
<name>A0A0F9DL05_9ZZZZ</name>
<gene>
    <name evidence="1" type="ORF">LCGC14_2186590</name>
</gene>
<proteinExistence type="predicted"/>
<dbReference type="EMBL" id="LAZR01028533">
    <property type="protein sequence ID" value="KKL62299.1"/>
    <property type="molecule type" value="Genomic_DNA"/>
</dbReference>
<sequence length="206" mass="23802">MERLIERGRGKEIMPYEEDKQLTKGERLLQDTQEIVKKVDKERVDDKPTKEIKIICEQCDAKNLRVGYDAEKEKDVLQNPDGSRHKKWNYPPKKVDGRDVWTFRCTNSKDDWSKKKDSGYTASSDFKPKKSEYNQDFPMSSDELVKIIEKNCGLDDSIIKAYINRGSENTWITLTKFAGCLKVCENIGNTKSAFVGMTFKIGEKVE</sequence>